<protein>
    <submittedName>
        <fullName evidence="2">Integral membrane protein</fullName>
    </submittedName>
</protein>
<evidence type="ECO:0000256" key="1">
    <source>
        <dbReference type="SAM" id="Phobius"/>
    </source>
</evidence>
<name>A0A4Y1ZJ83_9BACL</name>
<dbReference type="PANTHER" id="PTHR34980">
    <property type="entry name" value="INNER MEMBRANE PROTEIN-RELATED-RELATED"/>
    <property type="match status" value="1"/>
</dbReference>
<keyword evidence="1" id="KW-0812">Transmembrane</keyword>
<accession>A0A4Y1ZJ83</accession>
<organism evidence="2 3">
    <name type="scientific">Sporolactobacillus inulinus</name>
    <dbReference type="NCBI Taxonomy" id="2078"/>
    <lineage>
        <taxon>Bacteria</taxon>
        <taxon>Bacillati</taxon>
        <taxon>Bacillota</taxon>
        <taxon>Bacilli</taxon>
        <taxon>Bacillales</taxon>
        <taxon>Sporolactobacillaceae</taxon>
        <taxon>Sporolactobacillus</taxon>
    </lineage>
</organism>
<gene>
    <name evidence="2" type="ORF">NBRC111894_4654</name>
</gene>
<dbReference type="PANTHER" id="PTHR34980:SF2">
    <property type="entry name" value="INNER MEMBRANE PROTEIN YHAH-RELATED"/>
    <property type="match status" value="1"/>
</dbReference>
<dbReference type="InterPro" id="IPR008523">
    <property type="entry name" value="DUF805"/>
</dbReference>
<evidence type="ECO:0000313" key="3">
    <source>
        <dbReference type="Proteomes" id="UP000319716"/>
    </source>
</evidence>
<dbReference type="Proteomes" id="UP000319716">
    <property type="component" value="Unassembled WGS sequence"/>
</dbReference>
<feature type="transmembrane region" description="Helical" evidence="1">
    <location>
        <begin position="31"/>
        <end position="53"/>
    </location>
</feature>
<reference evidence="2 3" key="1">
    <citation type="submission" date="2017-11" db="EMBL/GenBank/DDBJ databases">
        <title>Draft Genome Sequence of Sporolactobacillus inulinus NBRC 111894 Isolated from Koso, a Japanese Sugar-Vegetable Fermented Beverage.</title>
        <authorList>
            <person name="Chiou T.Y."/>
            <person name="Oshima K."/>
            <person name="Suda W."/>
            <person name="Hattori M."/>
            <person name="Takahashi T."/>
        </authorList>
    </citation>
    <scope>NUCLEOTIDE SEQUENCE [LARGE SCALE GENOMIC DNA]</scope>
    <source>
        <strain evidence="2 3">NBRC111894</strain>
    </source>
</reference>
<proteinExistence type="predicted"/>
<dbReference type="Pfam" id="PF05656">
    <property type="entry name" value="DUF805"/>
    <property type="match status" value="1"/>
</dbReference>
<feature type="transmembrane region" description="Helical" evidence="1">
    <location>
        <begin position="59"/>
        <end position="84"/>
    </location>
</feature>
<comment type="caution">
    <text evidence="2">The sequence shown here is derived from an EMBL/GenBank/DDBJ whole genome shotgun (WGS) entry which is preliminary data.</text>
</comment>
<keyword evidence="1" id="KW-0472">Membrane</keyword>
<feature type="transmembrane region" description="Helical" evidence="1">
    <location>
        <begin position="122"/>
        <end position="144"/>
    </location>
</feature>
<dbReference type="GO" id="GO:0005886">
    <property type="term" value="C:plasma membrane"/>
    <property type="evidence" value="ECO:0007669"/>
    <property type="project" value="TreeGrafter"/>
</dbReference>
<keyword evidence="1" id="KW-1133">Transmembrane helix</keyword>
<dbReference type="RefSeq" id="WP_262393655.1">
    <property type="nucleotide sequence ID" value="NZ_BEXB01000089.1"/>
</dbReference>
<evidence type="ECO:0000313" key="2">
    <source>
        <dbReference type="EMBL" id="GAY79100.1"/>
    </source>
</evidence>
<dbReference type="AlphaFoldDB" id="A0A4Y1ZJ83"/>
<sequence>MGFLKAYASFWKNYVNFGGRSSRSAYWWVQLWNFLIFVIILAFTIVPLINAIATRNYGGLGFSLFFIIVYLLYALAIIIPGISLGVRRFHDANVSAWWYVGLCIVPPVLRLITQFTTGNTSALSNVVLLISLGTGIASFVITLLPSKDPNKFREHTDC</sequence>
<feature type="transmembrane region" description="Helical" evidence="1">
    <location>
        <begin position="96"/>
        <end position="116"/>
    </location>
</feature>
<dbReference type="EMBL" id="BEXB01000089">
    <property type="protein sequence ID" value="GAY79100.1"/>
    <property type="molecule type" value="Genomic_DNA"/>
</dbReference>